<keyword evidence="6" id="KW-0418">Kinase</keyword>
<evidence type="ECO:0000256" key="1">
    <source>
        <dbReference type="ARBA" id="ARBA00022543"/>
    </source>
</evidence>
<keyword evidence="7" id="KW-1185">Reference proteome</keyword>
<dbReference type="PRINTS" id="PR01033">
    <property type="entry name" value="PHYTOCHROME"/>
</dbReference>
<dbReference type="Proteomes" id="UP000006062">
    <property type="component" value="Chromosome"/>
</dbReference>
<keyword evidence="2" id="KW-0716">Sensory transduction</keyword>
<evidence type="ECO:0000313" key="7">
    <source>
        <dbReference type="Proteomes" id="UP000006062"/>
    </source>
</evidence>
<dbReference type="PANTHER" id="PTHR43065:SF42">
    <property type="entry name" value="TWO-COMPONENT SENSOR PPRA"/>
    <property type="match status" value="1"/>
</dbReference>
<dbReference type="InterPro" id="IPR043150">
    <property type="entry name" value="Phytochrome_PHY_sf"/>
</dbReference>
<dbReference type="GO" id="GO:0009881">
    <property type="term" value="F:photoreceptor activity"/>
    <property type="evidence" value="ECO:0007669"/>
    <property type="project" value="UniProtKB-KW"/>
</dbReference>
<dbReference type="KEGG" id="tvi:Thivi_3251"/>
<dbReference type="InterPro" id="IPR013515">
    <property type="entry name" value="Phytochrome_cen-reg"/>
</dbReference>
<organism evidence="6 7">
    <name type="scientific">Thiocystis violascens (strain ATCC 17096 / DSM 198 / 6111)</name>
    <name type="common">Chromatium violascens</name>
    <dbReference type="NCBI Taxonomy" id="765911"/>
    <lineage>
        <taxon>Bacteria</taxon>
        <taxon>Pseudomonadati</taxon>
        <taxon>Pseudomonadota</taxon>
        <taxon>Gammaproteobacteria</taxon>
        <taxon>Chromatiales</taxon>
        <taxon>Chromatiaceae</taxon>
        <taxon>Thiocystis</taxon>
    </lineage>
</organism>
<dbReference type="InterPro" id="IPR035965">
    <property type="entry name" value="PAS-like_dom_sf"/>
</dbReference>
<evidence type="ECO:0000256" key="3">
    <source>
        <dbReference type="ARBA" id="ARBA00022991"/>
    </source>
</evidence>
<dbReference type="STRING" id="765911.Thivi_3251"/>
<dbReference type="InterPro" id="IPR016132">
    <property type="entry name" value="Phyto_chromo_attachment"/>
</dbReference>
<evidence type="ECO:0000256" key="2">
    <source>
        <dbReference type="ARBA" id="ARBA00022606"/>
    </source>
</evidence>
<dbReference type="PANTHER" id="PTHR43065">
    <property type="entry name" value="SENSOR HISTIDINE KINASE"/>
    <property type="match status" value="1"/>
</dbReference>
<keyword evidence="1" id="KW-0600">Photoreceptor protein</keyword>
<dbReference type="Gene3D" id="3.30.450.20">
    <property type="entry name" value="PAS domain"/>
    <property type="match status" value="1"/>
</dbReference>
<dbReference type="Gene3D" id="3.30.450.270">
    <property type="match status" value="1"/>
</dbReference>
<dbReference type="Pfam" id="PF00360">
    <property type="entry name" value="PHY"/>
    <property type="match status" value="1"/>
</dbReference>
<dbReference type="InterPro" id="IPR013654">
    <property type="entry name" value="PAS_2"/>
</dbReference>
<dbReference type="RefSeq" id="WP_014779537.1">
    <property type="nucleotide sequence ID" value="NC_018012.1"/>
</dbReference>
<dbReference type="eggNOG" id="COG4251">
    <property type="taxonomic scope" value="Bacteria"/>
</dbReference>
<name>I3YDQ8_THIV6</name>
<dbReference type="PROSITE" id="PS50046">
    <property type="entry name" value="PHYTOCHROME_2"/>
    <property type="match status" value="1"/>
</dbReference>
<evidence type="ECO:0000259" key="5">
    <source>
        <dbReference type="PROSITE" id="PS50046"/>
    </source>
</evidence>
<dbReference type="OrthoDB" id="9808408at2"/>
<dbReference type="GO" id="GO:0009584">
    <property type="term" value="P:detection of visible light"/>
    <property type="evidence" value="ECO:0007669"/>
    <property type="project" value="InterPro"/>
</dbReference>
<dbReference type="SUPFAM" id="SSF55785">
    <property type="entry name" value="PYP-like sensor domain (PAS domain)"/>
    <property type="match status" value="1"/>
</dbReference>
<evidence type="ECO:0000313" key="6">
    <source>
        <dbReference type="EMBL" id="AFL75126.1"/>
    </source>
</evidence>
<protein>
    <submittedName>
        <fullName evidence="6">Bacteriophytochrome (Light-regulated signal transduction histidine kinase)</fullName>
    </submittedName>
</protein>
<dbReference type="InterPro" id="IPR003018">
    <property type="entry name" value="GAF"/>
</dbReference>
<gene>
    <name evidence="6" type="ordered locus">Thivi_3251</name>
</gene>
<dbReference type="GO" id="GO:0016301">
    <property type="term" value="F:kinase activity"/>
    <property type="evidence" value="ECO:0007669"/>
    <property type="project" value="UniProtKB-KW"/>
</dbReference>
<dbReference type="GO" id="GO:0006355">
    <property type="term" value="P:regulation of DNA-templated transcription"/>
    <property type="evidence" value="ECO:0007669"/>
    <property type="project" value="InterPro"/>
</dbReference>
<keyword evidence="4" id="KW-0675">Receptor</keyword>
<accession>I3YDQ8</accession>
<dbReference type="Pfam" id="PF01590">
    <property type="entry name" value="GAF"/>
    <property type="match status" value="1"/>
</dbReference>
<keyword evidence="3" id="KW-0157">Chromophore</keyword>
<sequence length="524" mass="58636">MSELSLQGFLAECEREQLHRVQAIQPDGALLGGMVGDPRIRFASANLADWIGHGCDEALGQPLAAILPDVPPPTDATAAADDTWMQPSTEKRLYRNLFSGPRGSLDGLLSCNEQNWLLELETSLPPTRQHDADRPVPHRLYRMPYTELDWEQQCQYLANELRAATGFERVMIYRFRDDDCGEVISESLAEGLSPYLGLRYPASDIPRIARTLYLSNRHRQIADIAAEPVPIQVHDGAIADLTLSDLRAVSPVHLAYLRNMGVTASLSFSLILYGRLWGLIACHHHAPRSLPLPVRERCAEMAQVFTLSIGGYQNNRRLREVNGSDQEIVRLLDALRDAESHRRSSAFGAPTFNPGPTLGRALLSLVAAEGAALVDGNQIVTFGITPTRPEIQAQVEWLRTGLGDQVFSTDALPNLFYPATNYADRASGLLAVRVSRFDHIDKRGERVFLWWRPEQPRTVYWAGDPRKDVCFDEQSQHLSPRSSFDRWIETTSGHSEPWSDSDLLRAKKFRSLVLRAINADVMRG</sequence>
<dbReference type="EMBL" id="CP003154">
    <property type="protein sequence ID" value="AFL75126.1"/>
    <property type="molecule type" value="Genomic_DNA"/>
</dbReference>
<dbReference type="SMART" id="SM00065">
    <property type="entry name" value="GAF"/>
    <property type="match status" value="1"/>
</dbReference>
<dbReference type="AlphaFoldDB" id="I3YDQ8"/>
<dbReference type="InterPro" id="IPR001294">
    <property type="entry name" value="Phytochrome"/>
</dbReference>
<feature type="domain" description="Phytochrome chromophore attachment site" evidence="5">
    <location>
        <begin position="149"/>
        <end position="303"/>
    </location>
</feature>
<dbReference type="InterPro" id="IPR029016">
    <property type="entry name" value="GAF-like_dom_sf"/>
</dbReference>
<dbReference type="HOGENOM" id="CLU_000445_50_5_6"/>
<dbReference type="Gene3D" id="3.30.450.40">
    <property type="match status" value="1"/>
</dbReference>
<dbReference type="Pfam" id="PF08446">
    <property type="entry name" value="PAS_2"/>
    <property type="match status" value="1"/>
</dbReference>
<evidence type="ECO:0000256" key="4">
    <source>
        <dbReference type="ARBA" id="ARBA00023170"/>
    </source>
</evidence>
<keyword evidence="6" id="KW-0808">Transferase</keyword>
<dbReference type="SUPFAM" id="SSF55781">
    <property type="entry name" value="GAF domain-like"/>
    <property type="match status" value="2"/>
</dbReference>
<proteinExistence type="predicted"/>
<reference evidence="6 7" key="1">
    <citation type="submission" date="2012-06" db="EMBL/GenBank/DDBJ databases">
        <title>Complete sequence of Thiocystis violascens DSM 198.</title>
        <authorList>
            <consortium name="US DOE Joint Genome Institute"/>
            <person name="Lucas S."/>
            <person name="Han J."/>
            <person name="Lapidus A."/>
            <person name="Cheng J.-F."/>
            <person name="Goodwin L."/>
            <person name="Pitluck S."/>
            <person name="Peters L."/>
            <person name="Ovchinnikova G."/>
            <person name="Teshima H."/>
            <person name="Detter J.C."/>
            <person name="Han C."/>
            <person name="Tapia R."/>
            <person name="Land M."/>
            <person name="Hauser L."/>
            <person name="Kyrpides N."/>
            <person name="Ivanova N."/>
            <person name="Pagani I."/>
            <person name="Vogl K."/>
            <person name="Liu Z."/>
            <person name="Frigaard N.-U."/>
            <person name="Bryant D."/>
            <person name="Woyke T."/>
        </authorList>
    </citation>
    <scope>NUCLEOTIDE SEQUENCE [LARGE SCALE GENOMIC DNA]</scope>
    <source>
        <strain evidence="7">ATCC 17096 / DSM 198 / 6111</strain>
    </source>
</reference>